<comment type="caution">
    <text evidence="6">The sequence shown here is derived from an EMBL/GenBank/DDBJ whole genome shotgun (WGS) entry which is preliminary data.</text>
</comment>
<dbReference type="AlphaFoldDB" id="A0A1Q5Q3L5"/>
<protein>
    <recommendedName>
        <fullName evidence="5">HTH tetR-type domain-containing protein</fullName>
    </recommendedName>
</protein>
<dbReference type="Gene3D" id="1.10.357.10">
    <property type="entry name" value="Tetracycline Repressor, domain 2"/>
    <property type="match status" value="1"/>
</dbReference>
<dbReference type="Pfam" id="PF00440">
    <property type="entry name" value="TetR_N"/>
    <property type="match status" value="1"/>
</dbReference>
<keyword evidence="3" id="KW-0804">Transcription</keyword>
<dbReference type="PROSITE" id="PS50977">
    <property type="entry name" value="HTH_TETR_2"/>
    <property type="match status" value="1"/>
</dbReference>
<keyword evidence="1" id="KW-0805">Transcription regulation</keyword>
<evidence type="ECO:0000259" key="5">
    <source>
        <dbReference type="PROSITE" id="PS50977"/>
    </source>
</evidence>
<evidence type="ECO:0000313" key="6">
    <source>
        <dbReference type="EMBL" id="OKL54424.1"/>
    </source>
</evidence>
<reference evidence="7" key="1">
    <citation type="submission" date="2016-12" db="EMBL/GenBank/DDBJ databases">
        <authorList>
            <person name="Meng X."/>
        </authorList>
    </citation>
    <scope>NUCLEOTIDE SEQUENCE [LARGE SCALE GENOMIC DNA]</scope>
    <source>
        <strain evidence="7">DSM 19116</strain>
    </source>
</reference>
<organism evidence="6 7">
    <name type="scientific">Bowdeniella nasicola</name>
    <dbReference type="NCBI Taxonomy" id="208480"/>
    <lineage>
        <taxon>Bacteria</taxon>
        <taxon>Bacillati</taxon>
        <taxon>Actinomycetota</taxon>
        <taxon>Actinomycetes</taxon>
        <taxon>Actinomycetales</taxon>
        <taxon>Actinomycetaceae</taxon>
        <taxon>Bowdeniella</taxon>
    </lineage>
</organism>
<dbReference type="EMBL" id="MQVR01000016">
    <property type="protein sequence ID" value="OKL54424.1"/>
    <property type="molecule type" value="Genomic_DNA"/>
</dbReference>
<proteinExistence type="predicted"/>
<gene>
    <name evidence="6" type="ORF">BSZ39_04145</name>
</gene>
<evidence type="ECO:0000256" key="2">
    <source>
        <dbReference type="ARBA" id="ARBA00023125"/>
    </source>
</evidence>
<keyword evidence="2 4" id="KW-0238">DNA-binding</keyword>
<feature type="domain" description="HTH tetR-type" evidence="5">
    <location>
        <begin position="5"/>
        <end position="65"/>
    </location>
</feature>
<evidence type="ECO:0000256" key="4">
    <source>
        <dbReference type="PROSITE-ProRule" id="PRU00335"/>
    </source>
</evidence>
<name>A0A1Q5Q3L5_9ACTO</name>
<dbReference type="Proteomes" id="UP000185628">
    <property type="component" value="Unassembled WGS sequence"/>
</dbReference>
<dbReference type="RefSeq" id="WP_073716125.1">
    <property type="nucleotide sequence ID" value="NZ_MQVR01000016.1"/>
</dbReference>
<feature type="DNA-binding region" description="H-T-H motif" evidence="4">
    <location>
        <begin position="28"/>
        <end position="47"/>
    </location>
</feature>
<evidence type="ECO:0000256" key="1">
    <source>
        <dbReference type="ARBA" id="ARBA00023015"/>
    </source>
</evidence>
<evidence type="ECO:0000256" key="3">
    <source>
        <dbReference type="ARBA" id="ARBA00023163"/>
    </source>
</evidence>
<accession>A0A1Q5Q3L5</accession>
<dbReference type="InterPro" id="IPR001647">
    <property type="entry name" value="HTH_TetR"/>
</dbReference>
<evidence type="ECO:0000313" key="7">
    <source>
        <dbReference type="Proteomes" id="UP000185628"/>
    </source>
</evidence>
<dbReference type="GO" id="GO:0003677">
    <property type="term" value="F:DNA binding"/>
    <property type="evidence" value="ECO:0007669"/>
    <property type="project" value="UniProtKB-UniRule"/>
</dbReference>
<dbReference type="PANTHER" id="PTHR47506:SF1">
    <property type="entry name" value="HTH-TYPE TRANSCRIPTIONAL REGULATOR YJDC"/>
    <property type="match status" value="1"/>
</dbReference>
<dbReference type="PANTHER" id="PTHR47506">
    <property type="entry name" value="TRANSCRIPTIONAL REGULATORY PROTEIN"/>
    <property type="match status" value="1"/>
</dbReference>
<dbReference type="OrthoDB" id="329481at2"/>
<dbReference type="SUPFAM" id="SSF46689">
    <property type="entry name" value="Homeodomain-like"/>
    <property type="match status" value="1"/>
</dbReference>
<dbReference type="InterPro" id="IPR009057">
    <property type="entry name" value="Homeodomain-like_sf"/>
</dbReference>
<sequence>MTQADPVRKRLLDAADSILFIDGPVSTRVEEILQRAAAAPASLYAHFGSKDGIVIAALRRRLQVWSETWSEAIDAAQTPNDKLLAVFTALTTYQRDRLTERWCAFSATTAALPYPSEELTKVLAAEDELLKSRLLACAQPIAGDRAAELAELVEVCYCGTLTLMLRGTAYEDAIARGHAAARLTLQAWLADSHA</sequence>
<keyword evidence="7" id="KW-1185">Reference proteome</keyword>